<keyword evidence="2" id="KW-0647">Proteasome</keyword>
<dbReference type="GO" id="GO:0043248">
    <property type="term" value="P:proteasome assembly"/>
    <property type="evidence" value="ECO:0007669"/>
    <property type="project" value="UniProtKB-UniRule"/>
</dbReference>
<proteinExistence type="inferred from homology"/>
<keyword evidence="2" id="KW-0539">Nucleus</keyword>
<accession>A0A5B8N1F7</accession>
<name>A0A5B8N1F7_9CHLO</name>
<dbReference type="EMBL" id="CP031052">
    <property type="protein sequence ID" value="QDZ25942.1"/>
    <property type="molecule type" value="Genomic_DNA"/>
</dbReference>
<dbReference type="GO" id="GO:0000724">
    <property type="term" value="P:double-strand break repair via homologous recombination"/>
    <property type="evidence" value="ECO:0007669"/>
    <property type="project" value="TreeGrafter"/>
</dbReference>
<comment type="function">
    <text evidence="2">Component of the 26S proteasome, a multiprotein complex involved in the ATP-dependent degradation of ubiquitinated proteins.</text>
</comment>
<dbReference type="GO" id="GO:0006406">
    <property type="term" value="P:mRNA export from nucleus"/>
    <property type="evidence" value="ECO:0007669"/>
    <property type="project" value="UniProtKB-UniRule"/>
</dbReference>
<sequence length="75" mass="9005">MAEVKMDKYQEVVKQVAIEEDDDFEEFETQEWNEAEEDLADAERWENDWDDDDVTDDFAKQLRTELEKVSKEIAK</sequence>
<reference evidence="3 4" key="1">
    <citation type="submission" date="2018-07" db="EMBL/GenBank/DDBJ databases">
        <title>The complete nuclear genome of the prasinophyte Chloropicon primus (CCMP1205).</title>
        <authorList>
            <person name="Pombert J.-F."/>
            <person name="Otis C."/>
            <person name="Turmel M."/>
            <person name="Lemieux C."/>
        </authorList>
    </citation>
    <scope>NUCLEOTIDE SEQUENCE [LARGE SCALE GENOMIC DNA]</scope>
    <source>
        <strain evidence="3 4">CCMP1205</strain>
    </source>
</reference>
<comment type="similarity">
    <text evidence="1 2">Belongs to the DSS1/SEM1 family.</text>
</comment>
<evidence type="ECO:0000256" key="2">
    <source>
        <dbReference type="RuleBase" id="RU369057"/>
    </source>
</evidence>
<organism evidence="3 4">
    <name type="scientific">Chloropicon primus</name>
    <dbReference type="NCBI Taxonomy" id="1764295"/>
    <lineage>
        <taxon>Eukaryota</taxon>
        <taxon>Viridiplantae</taxon>
        <taxon>Chlorophyta</taxon>
        <taxon>Chloropicophyceae</taxon>
        <taxon>Chloropicales</taxon>
        <taxon>Chloropicaceae</taxon>
        <taxon>Chloropicon</taxon>
    </lineage>
</organism>
<evidence type="ECO:0000313" key="3">
    <source>
        <dbReference type="EMBL" id="QDZ25942.1"/>
    </source>
</evidence>
<dbReference type="AlphaFoldDB" id="A0A5B8N1F7"/>
<evidence type="ECO:0000256" key="1">
    <source>
        <dbReference type="ARBA" id="ARBA00034491"/>
    </source>
</evidence>
<dbReference type="Pfam" id="PF05160">
    <property type="entry name" value="DSS1_SEM1"/>
    <property type="match status" value="1"/>
</dbReference>
<dbReference type="PANTHER" id="PTHR16771:SF0">
    <property type="entry name" value="26S PROTEASOME COMPLEX SUBUNIT SEM1"/>
    <property type="match status" value="1"/>
</dbReference>
<comment type="subcellular location">
    <subcellularLocation>
        <location evidence="2">Nucleus</location>
    </subcellularLocation>
</comment>
<dbReference type="Proteomes" id="UP000316726">
    <property type="component" value="Chromosome 19"/>
</dbReference>
<dbReference type="InterPro" id="IPR007834">
    <property type="entry name" value="DSS1_SEM1"/>
</dbReference>
<dbReference type="STRING" id="1764295.A0A5B8N1F7"/>
<gene>
    <name evidence="3" type="ORF">A3770_19p84600</name>
</gene>
<dbReference type="GO" id="GO:0005634">
    <property type="term" value="C:nucleus"/>
    <property type="evidence" value="ECO:0007669"/>
    <property type="project" value="UniProtKB-SubCell"/>
</dbReference>
<dbReference type="GO" id="GO:0008541">
    <property type="term" value="C:proteasome regulatory particle, lid subcomplex"/>
    <property type="evidence" value="ECO:0007669"/>
    <property type="project" value="UniProtKB-UniRule"/>
</dbReference>
<dbReference type="PANTHER" id="PTHR16771">
    <property type="entry name" value="26 PROTEASOME COMPLEX SUBUNIT DSS1"/>
    <property type="match status" value="1"/>
</dbReference>
<protein>
    <recommendedName>
        <fullName evidence="2">26S proteasome complex subunit SEM1</fullName>
    </recommendedName>
</protein>
<dbReference type="SMART" id="SM01385">
    <property type="entry name" value="DSS1_SEM1"/>
    <property type="match status" value="1"/>
</dbReference>
<evidence type="ECO:0000313" key="4">
    <source>
        <dbReference type="Proteomes" id="UP000316726"/>
    </source>
</evidence>
<keyword evidence="4" id="KW-1185">Reference proteome</keyword>